<accession>A0ABP6TMZ7</accession>
<organism evidence="2 3">
    <name type="scientific">Streptomyces prasinosporus</name>
    <dbReference type="NCBI Taxonomy" id="68256"/>
    <lineage>
        <taxon>Bacteria</taxon>
        <taxon>Bacillati</taxon>
        <taxon>Actinomycetota</taxon>
        <taxon>Actinomycetes</taxon>
        <taxon>Kitasatosporales</taxon>
        <taxon>Streptomycetaceae</taxon>
        <taxon>Streptomyces</taxon>
        <taxon>Streptomyces albogriseolus group</taxon>
    </lineage>
</organism>
<feature type="compositionally biased region" description="Basic and acidic residues" evidence="1">
    <location>
        <begin position="53"/>
        <end position="63"/>
    </location>
</feature>
<feature type="compositionally biased region" description="Low complexity" evidence="1">
    <location>
        <begin position="109"/>
        <end position="131"/>
    </location>
</feature>
<comment type="caution">
    <text evidence="2">The sequence shown here is derived from an EMBL/GenBank/DDBJ whole genome shotgun (WGS) entry which is preliminary data.</text>
</comment>
<dbReference type="Proteomes" id="UP001501455">
    <property type="component" value="Unassembled WGS sequence"/>
</dbReference>
<feature type="region of interest" description="Disordered" evidence="1">
    <location>
        <begin position="43"/>
        <end position="63"/>
    </location>
</feature>
<evidence type="ECO:0000313" key="3">
    <source>
        <dbReference type="Proteomes" id="UP001501455"/>
    </source>
</evidence>
<feature type="region of interest" description="Disordered" evidence="1">
    <location>
        <begin position="109"/>
        <end position="149"/>
    </location>
</feature>
<evidence type="ECO:0000313" key="2">
    <source>
        <dbReference type="EMBL" id="GAA3496675.1"/>
    </source>
</evidence>
<sequence length="149" mass="16453">MDPGTHFAFGTHPQHGFVASFTATMPAHLAHWFLTREQFEPVPDRPGLYRLTEPYRDGPRRTRQAVRDLRAQGYSVSADMGLDPDAPAAAPRPVWRHAVSDRRARIAQAAAMRSPQRRAAPTTTAPVARAIPPKPTYAPTVHLSAGRSR</sequence>
<name>A0ABP6TMZ7_9ACTN</name>
<dbReference type="EMBL" id="BAAAXF010000025">
    <property type="protein sequence ID" value="GAA3496675.1"/>
    <property type="molecule type" value="Genomic_DNA"/>
</dbReference>
<proteinExistence type="predicted"/>
<evidence type="ECO:0000256" key="1">
    <source>
        <dbReference type="SAM" id="MobiDB-lite"/>
    </source>
</evidence>
<reference evidence="3" key="1">
    <citation type="journal article" date="2019" name="Int. J. Syst. Evol. Microbiol.">
        <title>The Global Catalogue of Microorganisms (GCM) 10K type strain sequencing project: providing services to taxonomists for standard genome sequencing and annotation.</title>
        <authorList>
            <consortium name="The Broad Institute Genomics Platform"/>
            <consortium name="The Broad Institute Genome Sequencing Center for Infectious Disease"/>
            <person name="Wu L."/>
            <person name="Ma J."/>
        </authorList>
    </citation>
    <scope>NUCLEOTIDE SEQUENCE [LARGE SCALE GENOMIC DNA]</scope>
    <source>
        <strain evidence="3">JCM 4816</strain>
    </source>
</reference>
<keyword evidence="3" id="KW-1185">Reference proteome</keyword>
<protein>
    <submittedName>
        <fullName evidence="2">Uncharacterized protein</fullName>
    </submittedName>
</protein>
<dbReference type="RefSeq" id="WP_345576825.1">
    <property type="nucleotide sequence ID" value="NZ_BAAAXF010000025.1"/>
</dbReference>
<gene>
    <name evidence="2" type="ORF">GCM10019016_037760</name>
</gene>